<dbReference type="EMBL" id="JAAIIG010000015">
    <property type="protein sequence ID" value="NMM99209.1"/>
    <property type="molecule type" value="Genomic_DNA"/>
</dbReference>
<organism evidence="1 2">
    <name type="scientific">Bifidobacterium olomucense</name>
    <dbReference type="NCBI Taxonomy" id="2675324"/>
    <lineage>
        <taxon>Bacteria</taxon>
        <taxon>Bacillati</taxon>
        <taxon>Actinomycetota</taxon>
        <taxon>Actinomycetes</taxon>
        <taxon>Bifidobacteriales</taxon>
        <taxon>Bifidobacteriaceae</taxon>
        <taxon>Bifidobacterium</taxon>
    </lineage>
</organism>
<accession>A0A7Y0EZG6</accession>
<evidence type="ECO:0000313" key="1">
    <source>
        <dbReference type="EMBL" id="NMM99209.1"/>
    </source>
</evidence>
<comment type="caution">
    <text evidence="1">The sequence shown here is derived from an EMBL/GenBank/DDBJ whole genome shotgun (WGS) entry which is preliminary data.</text>
</comment>
<dbReference type="Proteomes" id="UP000543419">
    <property type="component" value="Unassembled WGS sequence"/>
</dbReference>
<gene>
    <name evidence="1" type="ORF">G1C97_2167</name>
</gene>
<evidence type="ECO:0000313" key="2">
    <source>
        <dbReference type="Proteomes" id="UP000543419"/>
    </source>
</evidence>
<keyword evidence="2" id="KW-1185">Reference proteome</keyword>
<sequence length="205" mass="23122">MLDDAGYWSMIRGAGYGPMQEILMQEAGTLHTVTGVAGVTLTSQLMLALDGVLSMDEGEACRIAPPDEPNPLLAILRGMSNRAGTGSEGEKVLLLLMSRHDWNGLDLAVPIRPAFTDADSWCAWLMASITAYWNEWNDRRYPMSVELDALCAVLREPVGNDTRRILGPPAYRIMREWQSLISTKLGVLEDMREYRRRNPRIRKRW</sequence>
<name>A0A7Y0EZG6_9BIFI</name>
<reference evidence="1 2" key="1">
    <citation type="submission" date="2020-02" db="EMBL/GenBank/DDBJ databases">
        <title>Characterization of phylogenetic diversity of novel bifidobacterial species isolated in Czech ZOOs.</title>
        <authorList>
            <person name="Lugli G.A."/>
            <person name="Vera N.B."/>
            <person name="Ventura M."/>
        </authorList>
    </citation>
    <scope>NUCLEOTIDE SEQUENCE [LARGE SCALE GENOMIC DNA]</scope>
    <source>
        <strain evidence="1 2">DSM 109959</strain>
    </source>
</reference>
<dbReference type="AlphaFoldDB" id="A0A7Y0EZG6"/>
<proteinExistence type="predicted"/>
<protein>
    <submittedName>
        <fullName evidence="1">Uncharacterized protein</fullName>
    </submittedName>
</protein>